<protein>
    <submittedName>
        <fullName evidence="1">Uncharacterized protein</fullName>
    </submittedName>
</protein>
<organism evidence="1 2">
    <name type="scientific">Bacteroides ovatus (strain ATCC 8483 / DSM 1896 / JCM 5824 / BCRC 10623 / CCUG 4943 / NCTC 11153)</name>
    <dbReference type="NCBI Taxonomy" id="411476"/>
    <lineage>
        <taxon>Bacteria</taxon>
        <taxon>Pseudomonadati</taxon>
        <taxon>Bacteroidota</taxon>
        <taxon>Bacteroidia</taxon>
        <taxon>Bacteroidales</taxon>
        <taxon>Bacteroidaceae</taxon>
        <taxon>Bacteroides</taxon>
    </lineage>
</organism>
<comment type="caution">
    <text evidence="1">The sequence shown here is derived from an EMBL/GenBank/DDBJ whole genome shotgun (WGS) entry which is preliminary data.</text>
</comment>
<sequence length="38" mass="4748">MVFNHLKNSLSNPLRNNRAQKYYFYSFPTNISFIFYRR</sequence>
<evidence type="ECO:0000313" key="1">
    <source>
        <dbReference type="EMBL" id="EDO09253.1"/>
    </source>
</evidence>
<dbReference type="AlphaFoldDB" id="A0AAN3A3C6"/>
<reference evidence="2" key="2">
    <citation type="submission" date="2007-04" db="EMBL/GenBank/DDBJ databases">
        <title>Draft genome sequence of Bacteroides ovatus (ATCC 8483).</title>
        <authorList>
            <person name="Sudarsanam P."/>
            <person name="Ley R."/>
            <person name="Guruge J."/>
            <person name="Turnbaugh P.J."/>
            <person name="Mahowald M."/>
            <person name="Liep D."/>
            <person name="Gordon J."/>
        </authorList>
    </citation>
    <scope>NUCLEOTIDE SEQUENCE [LARGE SCALE GENOMIC DNA]</scope>
    <source>
        <strain evidence="2">ATCC 8483 / DSM 1896 / JCM 5824 / BCRC 10623 / CCUG 4943 / NCTC 11153</strain>
    </source>
</reference>
<gene>
    <name evidence="1" type="ORF">BACOVA_05113</name>
</gene>
<name>A0AAN3A3C6_BACO1</name>
<accession>A0AAN3A3C6</accession>
<dbReference type="Proteomes" id="UP000005475">
    <property type="component" value="Unassembled WGS sequence"/>
</dbReference>
<evidence type="ECO:0000313" key="2">
    <source>
        <dbReference type="Proteomes" id="UP000005475"/>
    </source>
</evidence>
<proteinExistence type="predicted"/>
<reference evidence="1 2" key="1">
    <citation type="submission" date="2007-03" db="EMBL/GenBank/DDBJ databases">
        <authorList>
            <person name="Fulton L."/>
            <person name="Clifton S."/>
            <person name="Fulton B."/>
            <person name="Xu J."/>
            <person name="Minx P."/>
            <person name="Pepin K.H."/>
            <person name="Johnson M."/>
            <person name="Thiruvilangam P."/>
            <person name="Bhonagiri V."/>
            <person name="Nash W.E."/>
            <person name="Mardis E.R."/>
            <person name="Wilson R.K."/>
        </authorList>
    </citation>
    <scope>NUCLEOTIDE SEQUENCE [LARGE SCALE GENOMIC DNA]</scope>
    <source>
        <strain evidence="2">ATCC 8483 / DSM 1896 / JCM 5824 / BCRC 10623 / CCUG 4943 / NCTC 11153</strain>
    </source>
</reference>
<dbReference type="EMBL" id="AAXF02000054">
    <property type="protein sequence ID" value="EDO09253.1"/>
    <property type="molecule type" value="Genomic_DNA"/>
</dbReference>